<evidence type="ECO:0000313" key="5">
    <source>
        <dbReference type="EMBL" id="KAJ8278725.1"/>
    </source>
</evidence>
<keyword evidence="6" id="KW-1185">Reference proteome</keyword>
<gene>
    <name evidence="5" type="ORF">COCON_G00057910</name>
</gene>
<dbReference type="PROSITE" id="PS00678">
    <property type="entry name" value="WD_REPEATS_1"/>
    <property type="match status" value="1"/>
</dbReference>
<sequence length="1585" mass="175579">MPAMSMSEALGLELLRGHRTEGLELRSNVVRVFISSTFSDMSRERDVLLEKAYPELQSFCQSMGLVFEVVDMRWGVRDAIAVDHMTTELCLQEIQSCKRMSVGPTFTALLGNRYADRGPGGRGLLAKWFWKDENSTPCAYVLQPITTHLPNYDSTQAESYEQHEEDVFAWHIAQERILRLLRTGALQAEKDGIFTAEQKHKFFKSVTEWEIEQGLQGFQKDDPYSVLFVRNLPSLHKNQSHRSFAQFMDVTADGLIDKEAQELLTKLKAQINALCSDFVNLHSLELSRIGIDPGCKEHAKYLLSLCEQFVTQMKEKISKAVGPSSPAKGSGGGRGGGEWGWLWQEVTHHLLLSCSKCAVFCGREGLLGKLCLAMWETTNTYHGPLVVYGPSGIGKTALMCKLAQEMRAVLGPKSVVVQRLLGTSPLSSEIDSVLRSICFQVCGAVGLPPPAAQTTNSHENLVRFFHGLLNQVAEQRDSLLIILDSLDQLSEANHAHKLHWLPKEIPPNVQIVVSTLDSGPPILEALRGMIPAAENFFPVEQLGADHGGEIVDAYMAAVGRRLTPVQRDVVLQGFKHCGHPLLLKLTLDTARRWASYTPVSELQLGSTTQEAVSLLFQHLEKKHGRHLIGAALGYIVSSRDGLSEAELRDVLSLDDEVLGDIYQYWLPPTLTFIRLPPLLWSRVRHDLGEYLVERQAGGVTVLGLYHRQFIEMVRERYLSAESKVKSHTVLSEYFLGLWSQDNPKPIFLPALRTNLNADRKVSSQPLWFAQGVANTRKLRELPYHLVHAGKWDELRQEVIGSTYWLCCKTLTCGVASVIEDLSLSAEVSGCAEIRLIRDTFLLMKPTLDFIDGRIDICLFYTEIFARLHTFAGMYPSLIGSLCAQCQDWFTTCINPVLVPSCSFFQSPGGALKTTLTGFQKGITAVDLCAKKGLLVVGSEDGKVIAWNLDELEVVHNFTGHTAGVLWVKVIGAGARCLSAARDGTLRLWSLQSGRQLYSVSTGGPQGAQPPSQIHVIEERSAIYCIAGAQILAWDLETSELLFQVVFPEGSMSSLLGVLNGAVASLTDKGLLTFYDWSAGVEKKDISLTMENLTPTCMLTLRRLDKLIIGSKEGFLLLVSSQGRQTITELQAPVSFLTASTDEKALCAGFGNQVAVFQVQDLMQTVPQVFQHEDTVLTAVAPCHRRVLISGCEDQTIRVWCLFSGNLLDTFWGMGAPVTSLVVYEGTVISMSSSAYYLKLWQLDYNHKHKSDDCFPGSSPLVIPSQSGDQAYFLKHGNRKEIAIWDSRKGTSREPIEVSAVVTCLGLAPKKRLLFCGVKTGTILIYPLALAPETLCLPPPETLPSVRCFAIVIRDDFPCVEGPREKLPLSLLHSPISCMGLLRDGGVLHGTSSGEVTLHNFQSATAESMDRHSSEITCIAVSHRGTHALIGSRDSIQRLWRLSPLEECYAMEYKGFFFEGILCATFSKNDQYIYTGSQDRTIKVWDVSSGHLLVVQYVYASVTNIIASSDGLVAVSQLGHVIREKFRCPTHVSPNYDPLQNIRGQYRVISKGKLSENPAPTEEEEEIKPVRRRGIRMKSSNACLLL</sequence>
<dbReference type="InterPro" id="IPR025139">
    <property type="entry name" value="DUF4062"/>
</dbReference>
<comment type="caution">
    <text evidence="5">The sequence shown here is derived from an EMBL/GenBank/DDBJ whole genome shotgun (WGS) entry which is preliminary data.</text>
</comment>
<protein>
    <recommendedName>
        <fullName evidence="4">AAA+ ATPase domain-containing protein</fullName>
    </recommendedName>
</protein>
<feature type="repeat" description="WD" evidence="3">
    <location>
        <begin position="1408"/>
        <end position="1442"/>
    </location>
</feature>
<dbReference type="SMART" id="SM00382">
    <property type="entry name" value="AAA"/>
    <property type="match status" value="1"/>
</dbReference>
<dbReference type="InterPro" id="IPR011047">
    <property type="entry name" value="Quinoprotein_ADH-like_sf"/>
</dbReference>
<feature type="repeat" description="WD" evidence="3">
    <location>
        <begin position="957"/>
        <end position="998"/>
    </location>
</feature>
<dbReference type="InterPro" id="IPR015943">
    <property type="entry name" value="WD40/YVTN_repeat-like_dom_sf"/>
</dbReference>
<dbReference type="Gene3D" id="3.40.50.300">
    <property type="entry name" value="P-loop containing nucleotide triphosphate hydrolases"/>
    <property type="match status" value="1"/>
</dbReference>
<dbReference type="Proteomes" id="UP001152803">
    <property type="component" value="Unassembled WGS sequence"/>
</dbReference>
<dbReference type="SUPFAM" id="SSF50998">
    <property type="entry name" value="Quinoprotein alcohol dehydrogenase-like"/>
    <property type="match status" value="1"/>
</dbReference>
<dbReference type="SUPFAM" id="SSF52540">
    <property type="entry name" value="P-loop containing nucleoside triphosphate hydrolases"/>
    <property type="match status" value="1"/>
</dbReference>
<feature type="domain" description="AAA+ ATPase" evidence="4">
    <location>
        <begin position="381"/>
        <end position="537"/>
    </location>
</feature>
<evidence type="ECO:0000259" key="4">
    <source>
        <dbReference type="SMART" id="SM00382"/>
    </source>
</evidence>
<evidence type="ECO:0000256" key="2">
    <source>
        <dbReference type="ARBA" id="ARBA00022737"/>
    </source>
</evidence>
<evidence type="ECO:0000256" key="1">
    <source>
        <dbReference type="ARBA" id="ARBA00022574"/>
    </source>
</evidence>
<feature type="repeat" description="WD" evidence="3">
    <location>
        <begin position="915"/>
        <end position="956"/>
    </location>
</feature>
<keyword evidence="1 3" id="KW-0853">WD repeat</keyword>
<evidence type="ECO:0000313" key="6">
    <source>
        <dbReference type="Proteomes" id="UP001152803"/>
    </source>
</evidence>
<dbReference type="Gene3D" id="2.130.10.10">
    <property type="entry name" value="YVTN repeat-like/Quinoprotein amine dehydrogenase"/>
    <property type="match status" value="3"/>
</dbReference>
<dbReference type="InterPro" id="IPR027417">
    <property type="entry name" value="P-loop_NTPase"/>
</dbReference>
<feature type="repeat" description="WD" evidence="3">
    <location>
        <begin position="1168"/>
        <end position="1209"/>
    </location>
</feature>
<accession>A0A9Q1DQT7</accession>
<dbReference type="PROSITE" id="PS50294">
    <property type="entry name" value="WD_REPEATS_REGION"/>
    <property type="match status" value="1"/>
</dbReference>
<dbReference type="PRINTS" id="PR00320">
    <property type="entry name" value="GPROTEINBRPT"/>
</dbReference>
<dbReference type="InterPro" id="IPR057588">
    <property type="entry name" value="NWD1/2-like_WH"/>
</dbReference>
<dbReference type="SMART" id="SM00320">
    <property type="entry name" value="WD40"/>
    <property type="match status" value="8"/>
</dbReference>
<dbReference type="InterPro" id="IPR019775">
    <property type="entry name" value="WD40_repeat_CS"/>
</dbReference>
<dbReference type="InterPro" id="IPR001680">
    <property type="entry name" value="WD40_rpt"/>
</dbReference>
<dbReference type="InterPro" id="IPR020472">
    <property type="entry name" value="WD40_PAC1"/>
</dbReference>
<organism evidence="5 6">
    <name type="scientific">Conger conger</name>
    <name type="common">Conger eel</name>
    <name type="synonym">Muraena conger</name>
    <dbReference type="NCBI Taxonomy" id="82655"/>
    <lineage>
        <taxon>Eukaryota</taxon>
        <taxon>Metazoa</taxon>
        <taxon>Chordata</taxon>
        <taxon>Craniata</taxon>
        <taxon>Vertebrata</taxon>
        <taxon>Euteleostomi</taxon>
        <taxon>Actinopterygii</taxon>
        <taxon>Neopterygii</taxon>
        <taxon>Teleostei</taxon>
        <taxon>Anguilliformes</taxon>
        <taxon>Congridae</taxon>
        <taxon>Conger</taxon>
    </lineage>
</organism>
<name>A0A9Q1DQT7_CONCO</name>
<dbReference type="InterPro" id="IPR007111">
    <property type="entry name" value="NACHT_NTPase"/>
</dbReference>
<dbReference type="InterPro" id="IPR003593">
    <property type="entry name" value="AAA+_ATPase"/>
</dbReference>
<dbReference type="Pfam" id="PF13271">
    <property type="entry name" value="DUF4062"/>
    <property type="match status" value="1"/>
</dbReference>
<dbReference type="Pfam" id="PF05729">
    <property type="entry name" value="NACHT"/>
    <property type="match status" value="1"/>
</dbReference>
<dbReference type="Pfam" id="PF00400">
    <property type="entry name" value="WD40"/>
    <property type="match status" value="4"/>
</dbReference>
<evidence type="ECO:0000256" key="3">
    <source>
        <dbReference type="PROSITE-ProRule" id="PRU00221"/>
    </source>
</evidence>
<dbReference type="Pfam" id="PF25469">
    <property type="entry name" value="WHD_NWD1"/>
    <property type="match status" value="1"/>
</dbReference>
<reference evidence="5" key="1">
    <citation type="journal article" date="2023" name="Science">
        <title>Genome structures resolve the early diversification of teleost fishes.</title>
        <authorList>
            <person name="Parey E."/>
            <person name="Louis A."/>
            <person name="Montfort J."/>
            <person name="Bouchez O."/>
            <person name="Roques C."/>
            <person name="Iampietro C."/>
            <person name="Lluch J."/>
            <person name="Castinel A."/>
            <person name="Donnadieu C."/>
            <person name="Desvignes T."/>
            <person name="Floi Bucao C."/>
            <person name="Jouanno E."/>
            <person name="Wen M."/>
            <person name="Mejri S."/>
            <person name="Dirks R."/>
            <person name="Jansen H."/>
            <person name="Henkel C."/>
            <person name="Chen W.J."/>
            <person name="Zahm M."/>
            <person name="Cabau C."/>
            <person name="Klopp C."/>
            <person name="Thompson A.W."/>
            <person name="Robinson-Rechavi M."/>
            <person name="Braasch I."/>
            <person name="Lecointre G."/>
            <person name="Bobe J."/>
            <person name="Postlethwait J.H."/>
            <person name="Berthelot C."/>
            <person name="Roest Crollius H."/>
            <person name="Guiguen Y."/>
        </authorList>
    </citation>
    <scope>NUCLEOTIDE SEQUENCE</scope>
    <source>
        <strain evidence="5">Concon-B</strain>
    </source>
</reference>
<keyword evidence="2" id="KW-0677">Repeat</keyword>
<dbReference type="InterPro" id="IPR043365">
    <property type="entry name" value="NWD1"/>
</dbReference>
<proteinExistence type="predicted"/>
<dbReference type="EMBL" id="JAFJMO010000004">
    <property type="protein sequence ID" value="KAJ8278725.1"/>
    <property type="molecule type" value="Genomic_DNA"/>
</dbReference>
<dbReference type="OrthoDB" id="6134417at2759"/>
<dbReference type="PANTHER" id="PTHR45013">
    <property type="entry name" value="NACHT DOMAIN- AND WD REPEAT-CONTAINING PROTEIN 1"/>
    <property type="match status" value="1"/>
</dbReference>
<feature type="repeat" description="WD" evidence="3">
    <location>
        <begin position="1460"/>
        <end position="1494"/>
    </location>
</feature>
<dbReference type="PROSITE" id="PS50082">
    <property type="entry name" value="WD_REPEATS_2"/>
    <property type="match status" value="5"/>
</dbReference>
<dbReference type="PANTHER" id="PTHR45013:SF1">
    <property type="entry name" value="NACHT DOMAIN- AND WD REPEAT-CONTAINING PROTEIN 1"/>
    <property type="match status" value="1"/>
</dbReference>